<comment type="caution">
    <text evidence="4">The sequence shown here is derived from an EMBL/GenBank/DDBJ whole genome shotgun (WGS) entry which is preliminary data.</text>
</comment>
<gene>
    <name evidence="4" type="primary">pdxA</name>
    <name evidence="4" type="ORF">PZE19_18695</name>
</gene>
<dbReference type="PANTHER" id="PTHR30004">
    <property type="entry name" value="4-HYDROXYTHREONINE-4-PHOSPHATE DEHYDROGENASE"/>
    <property type="match status" value="1"/>
</dbReference>
<keyword evidence="2 4" id="KW-0560">Oxidoreductase</keyword>
<evidence type="ECO:0000256" key="2">
    <source>
        <dbReference type="ARBA" id="ARBA00023002"/>
    </source>
</evidence>
<accession>A0ABT6FE11</accession>
<dbReference type="RefSeq" id="WP_277862150.1">
    <property type="nucleotide sequence ID" value="NZ_JARRAG010000002.1"/>
</dbReference>
<dbReference type="SUPFAM" id="SSF53659">
    <property type="entry name" value="Isocitrate/Isopropylmalate dehydrogenase-like"/>
    <property type="match status" value="1"/>
</dbReference>
<dbReference type="Gene3D" id="3.40.718.10">
    <property type="entry name" value="Isopropylmalate Dehydrogenase"/>
    <property type="match status" value="1"/>
</dbReference>
<dbReference type="Pfam" id="PF04166">
    <property type="entry name" value="PdxA"/>
    <property type="match status" value="1"/>
</dbReference>
<keyword evidence="1" id="KW-0479">Metal-binding</keyword>
<dbReference type="InterPro" id="IPR005255">
    <property type="entry name" value="PdxA_fam"/>
</dbReference>
<organism evidence="4 5">
    <name type="scientific">Paludisphaera mucosa</name>
    <dbReference type="NCBI Taxonomy" id="3030827"/>
    <lineage>
        <taxon>Bacteria</taxon>
        <taxon>Pseudomonadati</taxon>
        <taxon>Planctomycetota</taxon>
        <taxon>Planctomycetia</taxon>
        <taxon>Isosphaerales</taxon>
        <taxon>Isosphaeraceae</taxon>
        <taxon>Paludisphaera</taxon>
    </lineage>
</organism>
<keyword evidence="3" id="KW-0520">NAD</keyword>
<keyword evidence="5" id="KW-1185">Reference proteome</keyword>
<evidence type="ECO:0000313" key="4">
    <source>
        <dbReference type="EMBL" id="MDG3005821.1"/>
    </source>
</evidence>
<sequence length="353" mass="37070">MDRPKVALTMGDVAGVGPELIARAWSDPALHALCAPLVVGSVAVLRRALALGAVASPARIQPIARPEEADPSPLLVPCLEPPGATDVSGVEPRAVDARAGRGAYEYLVHAIDLALAHRVDAIMTLPLNKEALSRAGVHHPGHTEILAERCGTPDHAMMLYLPAEAPPADPNAAPGLGVVHVTLHMALRDVFAAITIDSVAAKIRLADRALRPLTEGRRPRIALASLNPHAGENGLFGDEEITTIRPAVALTKAEGLDVSGPFPNDTLFKEALSGTFDAVVAMYHDQGHIALKTVGFSRGVNITLGLPIVRTSVAHGTAFDIAWEGLADPSSLIEAVRAASRMVLWNRRAASSP</sequence>
<reference evidence="4 5" key="1">
    <citation type="submission" date="2023-03" db="EMBL/GenBank/DDBJ databases">
        <title>Paludisphaera mucosa sp. nov. a novel planctomycete from northern fen.</title>
        <authorList>
            <person name="Ivanova A."/>
        </authorList>
    </citation>
    <scope>NUCLEOTIDE SEQUENCE [LARGE SCALE GENOMIC DNA]</scope>
    <source>
        <strain evidence="4 5">Pla2</strain>
    </source>
</reference>
<evidence type="ECO:0000256" key="1">
    <source>
        <dbReference type="ARBA" id="ARBA00022723"/>
    </source>
</evidence>
<protein>
    <submittedName>
        <fullName evidence="4">4-hydroxythreonine-4-phosphate dehydrogenase PdxA</fullName>
        <ecNumber evidence="4">1.1.1.262</ecNumber>
    </submittedName>
</protein>
<dbReference type="Proteomes" id="UP001216907">
    <property type="component" value="Unassembled WGS sequence"/>
</dbReference>
<evidence type="ECO:0000313" key="5">
    <source>
        <dbReference type="Proteomes" id="UP001216907"/>
    </source>
</evidence>
<dbReference type="PANTHER" id="PTHR30004:SF6">
    <property type="entry name" value="D-THREONATE 4-PHOSPHATE DEHYDROGENASE"/>
    <property type="match status" value="1"/>
</dbReference>
<proteinExistence type="predicted"/>
<dbReference type="NCBIfam" id="TIGR00557">
    <property type="entry name" value="pdxA"/>
    <property type="match status" value="1"/>
</dbReference>
<evidence type="ECO:0000256" key="3">
    <source>
        <dbReference type="ARBA" id="ARBA00023027"/>
    </source>
</evidence>
<dbReference type="EC" id="1.1.1.262" evidence="4"/>
<dbReference type="GO" id="GO:0050570">
    <property type="term" value="F:4-hydroxythreonine-4-phosphate dehydrogenase activity"/>
    <property type="evidence" value="ECO:0007669"/>
    <property type="project" value="UniProtKB-EC"/>
</dbReference>
<name>A0ABT6FE11_9BACT</name>
<dbReference type="EMBL" id="JARRAG010000002">
    <property type="protein sequence ID" value="MDG3005821.1"/>
    <property type="molecule type" value="Genomic_DNA"/>
</dbReference>